<dbReference type="PANTHER" id="PTHR10593:SF29">
    <property type="entry name" value="OS07G0581366 PROTEIN"/>
    <property type="match status" value="1"/>
</dbReference>
<evidence type="ECO:0000259" key="2">
    <source>
        <dbReference type="PROSITE" id="PS00028"/>
    </source>
</evidence>
<dbReference type="OrthoDB" id="3437960at2759"/>
<dbReference type="SMART" id="SM00355">
    <property type="entry name" value="ZnF_C2H2"/>
    <property type="match status" value="3"/>
</dbReference>
<dbReference type="Proteomes" id="UP000751190">
    <property type="component" value="Unassembled WGS sequence"/>
</dbReference>
<dbReference type="Gene3D" id="3.30.160.60">
    <property type="entry name" value="Classic Zinc Finger"/>
    <property type="match status" value="1"/>
</dbReference>
<dbReference type="GO" id="GO:0003700">
    <property type="term" value="F:DNA-binding transcription factor activity"/>
    <property type="evidence" value="ECO:0007669"/>
    <property type="project" value="TreeGrafter"/>
</dbReference>
<reference evidence="3" key="1">
    <citation type="submission" date="2021-05" db="EMBL/GenBank/DDBJ databases">
        <title>The genome of the haptophyte Pavlova lutheri (Diacronema luteri, Pavlovales) - a model for lipid biosynthesis in eukaryotic algae.</title>
        <authorList>
            <person name="Hulatt C.J."/>
            <person name="Posewitz M.C."/>
        </authorList>
    </citation>
    <scope>NUCLEOTIDE SEQUENCE</scope>
    <source>
        <strain evidence="3">NIVA-4/92</strain>
    </source>
</reference>
<evidence type="ECO:0000313" key="3">
    <source>
        <dbReference type="EMBL" id="KAG8458272.1"/>
    </source>
</evidence>
<feature type="domain" description="C2H2-type" evidence="2">
    <location>
        <begin position="178"/>
        <end position="199"/>
    </location>
</feature>
<feature type="region of interest" description="Disordered" evidence="1">
    <location>
        <begin position="276"/>
        <end position="320"/>
    </location>
</feature>
<keyword evidence="4" id="KW-1185">Reference proteome</keyword>
<dbReference type="GO" id="GO:0005634">
    <property type="term" value="C:nucleus"/>
    <property type="evidence" value="ECO:0007669"/>
    <property type="project" value="TreeGrafter"/>
</dbReference>
<comment type="caution">
    <text evidence="3">The sequence shown here is derived from an EMBL/GenBank/DDBJ whole genome shotgun (WGS) entry which is preliminary data.</text>
</comment>
<feature type="compositionally biased region" description="Low complexity" evidence="1">
    <location>
        <begin position="284"/>
        <end position="298"/>
    </location>
</feature>
<feature type="compositionally biased region" description="Polar residues" evidence="1">
    <location>
        <begin position="299"/>
        <end position="313"/>
    </location>
</feature>
<accession>A0A8J6C0X2</accession>
<evidence type="ECO:0000256" key="1">
    <source>
        <dbReference type="SAM" id="MobiDB-lite"/>
    </source>
</evidence>
<proteinExistence type="predicted"/>
<name>A0A8J6C0X2_DIALT</name>
<dbReference type="Pfam" id="PF00096">
    <property type="entry name" value="zf-C2H2"/>
    <property type="match status" value="1"/>
</dbReference>
<dbReference type="InterPro" id="IPR013087">
    <property type="entry name" value="Znf_C2H2_type"/>
</dbReference>
<organism evidence="3 4">
    <name type="scientific">Diacronema lutheri</name>
    <name type="common">Unicellular marine alga</name>
    <name type="synonym">Monochrysis lutheri</name>
    <dbReference type="NCBI Taxonomy" id="2081491"/>
    <lineage>
        <taxon>Eukaryota</taxon>
        <taxon>Haptista</taxon>
        <taxon>Haptophyta</taxon>
        <taxon>Pavlovophyceae</taxon>
        <taxon>Pavlovales</taxon>
        <taxon>Pavlovaceae</taxon>
        <taxon>Diacronema</taxon>
    </lineage>
</organism>
<dbReference type="InterPro" id="IPR036236">
    <property type="entry name" value="Znf_C2H2_sf"/>
</dbReference>
<dbReference type="PANTHER" id="PTHR10593">
    <property type="entry name" value="SERINE/THREONINE-PROTEIN KINASE RIO"/>
    <property type="match status" value="1"/>
</dbReference>
<dbReference type="SUPFAM" id="SSF57667">
    <property type="entry name" value="beta-beta-alpha zinc fingers"/>
    <property type="match status" value="1"/>
</dbReference>
<sequence>MSLWPNAWADGAAERLASALAQYDKALHASHAPHRPSALSASCCARGGAGGAGGGAHGTLSLASFATPRFVNPVNPQLLGAAGLFGALPTGLVSPHVSPQLFYCVSAQRAEWAAAGGAPAFATAFAGAGVEPSSAHAMAQPLAHGAPVLAPPHELLAGAHAPLPAEQSAPRWDEPVKCQVCPRVFATKYQAKKHFLRRHFVGEKRYVCTRCDKKSFSVREDLTMHLKACGRMFICSCGLQLRTQATLKRHCKHMAHEPTSWEGVPLAPTAAELQGVQHRDDDGASSSDMESLASSVLSPFTTPEASPYSSPTSVRRFGTSPAKPRLPLLAVAAAKAHEEARAAAAAPAGASHARPAAHAYAPAQPSALGAPAPSAALGALAASKQATAAPTSAALGKGVEEMSADELLDMLSSCL</sequence>
<dbReference type="InterPro" id="IPR031140">
    <property type="entry name" value="IDD1-16"/>
</dbReference>
<gene>
    <name evidence="3" type="ORF">KFE25_001564</name>
</gene>
<dbReference type="AlphaFoldDB" id="A0A8J6C0X2"/>
<dbReference type="EMBL" id="JAGTXO010000055">
    <property type="protein sequence ID" value="KAG8458272.1"/>
    <property type="molecule type" value="Genomic_DNA"/>
</dbReference>
<protein>
    <recommendedName>
        <fullName evidence="2">C2H2-type domain-containing protein</fullName>
    </recommendedName>
</protein>
<evidence type="ECO:0000313" key="4">
    <source>
        <dbReference type="Proteomes" id="UP000751190"/>
    </source>
</evidence>
<dbReference type="PROSITE" id="PS00028">
    <property type="entry name" value="ZINC_FINGER_C2H2_1"/>
    <property type="match status" value="1"/>
</dbReference>